<protein>
    <recommendedName>
        <fullName evidence="2">Stage 0 sporulation protein A homolog</fullName>
    </recommendedName>
</protein>
<dbReference type="SMART" id="SM00342">
    <property type="entry name" value="HTH_ARAC"/>
    <property type="match status" value="1"/>
</dbReference>
<evidence type="ECO:0000313" key="13">
    <source>
        <dbReference type="EMBL" id="CUO11731.1"/>
    </source>
</evidence>
<accession>A0A174CDW5</accession>
<dbReference type="GO" id="GO:0005737">
    <property type="term" value="C:cytoplasm"/>
    <property type="evidence" value="ECO:0007669"/>
    <property type="project" value="UniProtKB-SubCell"/>
</dbReference>
<evidence type="ECO:0000259" key="11">
    <source>
        <dbReference type="PROSITE" id="PS01124"/>
    </source>
</evidence>
<keyword evidence="6" id="KW-0805">Transcription regulation</keyword>
<dbReference type="InterPro" id="IPR051552">
    <property type="entry name" value="HptR"/>
</dbReference>
<evidence type="ECO:0000256" key="5">
    <source>
        <dbReference type="ARBA" id="ARBA00023012"/>
    </source>
</evidence>
<dbReference type="RefSeq" id="WP_055654475.1">
    <property type="nucleotide sequence ID" value="NZ_CABIXC010000004.1"/>
</dbReference>
<dbReference type="PANTHER" id="PTHR42713">
    <property type="entry name" value="HISTIDINE KINASE-RELATED"/>
    <property type="match status" value="1"/>
</dbReference>
<proteinExistence type="predicted"/>
<dbReference type="InterPro" id="IPR020449">
    <property type="entry name" value="Tscrpt_reg_AraC-type_HTH"/>
</dbReference>
<dbReference type="PROSITE" id="PS50110">
    <property type="entry name" value="RESPONSE_REGULATORY"/>
    <property type="match status" value="1"/>
</dbReference>
<dbReference type="InterPro" id="IPR009057">
    <property type="entry name" value="Homeodomain-like_sf"/>
</dbReference>
<dbReference type="GO" id="GO:0003700">
    <property type="term" value="F:DNA-binding transcription factor activity"/>
    <property type="evidence" value="ECO:0007669"/>
    <property type="project" value="InterPro"/>
</dbReference>
<dbReference type="SUPFAM" id="SSF46689">
    <property type="entry name" value="Homeodomain-like"/>
    <property type="match status" value="1"/>
</dbReference>
<dbReference type="Gene3D" id="3.40.50.2300">
    <property type="match status" value="1"/>
</dbReference>
<dbReference type="PANTHER" id="PTHR42713:SF3">
    <property type="entry name" value="TRANSCRIPTIONAL REGULATORY PROTEIN HPTR"/>
    <property type="match status" value="1"/>
</dbReference>
<comment type="function">
    <text evidence="9">May play the central regulatory role in sporulation. It may be an element of the effector pathway responsible for the activation of sporulation genes in response to nutritional stress. Spo0A may act in concert with spo0H (a sigma factor) to control the expression of some genes that are critical to the sporulation process.</text>
</comment>
<comment type="subcellular location">
    <subcellularLocation>
        <location evidence="1">Cytoplasm</location>
    </subcellularLocation>
</comment>
<keyword evidence="5" id="KW-0902">Two-component regulatory system</keyword>
<dbReference type="EMBL" id="CYZE01000004">
    <property type="protein sequence ID" value="CUO11731.1"/>
    <property type="molecule type" value="Genomic_DNA"/>
</dbReference>
<dbReference type="GO" id="GO:0043565">
    <property type="term" value="F:sequence-specific DNA binding"/>
    <property type="evidence" value="ECO:0007669"/>
    <property type="project" value="InterPro"/>
</dbReference>
<sequence length="241" mass="27924">MYQLVIVDDEPRILNGLCKYYDWNQMGFEISGRFQNGKEVLDHMTDHPVDVILSDISMPVMDGISLAKTLYEQNTSVILVFLSGYAEFEYARQALTYKVYEYILKPIKSDELHTVFRRISEQLNQSGSNSDTGSYYDKLIQKARLYMEENLSYITLKQTAIHVGLSPSYLSSIYKQQTGNSFSDDILNMKMQMARQLLNNSDLKTYEIAEKLGYDNPKNFTRAFRNYYGFSPRDFKKNGGE</sequence>
<dbReference type="Pfam" id="PF00072">
    <property type="entry name" value="Response_reg"/>
    <property type="match status" value="1"/>
</dbReference>
<feature type="modified residue" description="4-aspartylphosphate" evidence="10">
    <location>
        <position position="55"/>
    </location>
</feature>
<dbReference type="AlphaFoldDB" id="A0A174CDW5"/>
<evidence type="ECO:0000256" key="10">
    <source>
        <dbReference type="PROSITE-ProRule" id="PRU00169"/>
    </source>
</evidence>
<feature type="domain" description="Response regulatory" evidence="12">
    <location>
        <begin position="3"/>
        <end position="120"/>
    </location>
</feature>
<dbReference type="SUPFAM" id="SSF52172">
    <property type="entry name" value="CheY-like"/>
    <property type="match status" value="1"/>
</dbReference>
<feature type="domain" description="HTH araC/xylS-type" evidence="11">
    <location>
        <begin position="141"/>
        <end position="238"/>
    </location>
</feature>
<evidence type="ECO:0000256" key="1">
    <source>
        <dbReference type="ARBA" id="ARBA00004496"/>
    </source>
</evidence>
<reference evidence="13 14" key="1">
    <citation type="submission" date="2015-09" db="EMBL/GenBank/DDBJ databases">
        <authorList>
            <consortium name="Pathogen Informatics"/>
        </authorList>
    </citation>
    <scope>NUCLEOTIDE SEQUENCE [LARGE SCALE GENOMIC DNA]</scope>
    <source>
        <strain evidence="13 14">2789STDY5608850</strain>
    </source>
</reference>
<dbReference type="Gene3D" id="1.10.10.60">
    <property type="entry name" value="Homeodomain-like"/>
    <property type="match status" value="2"/>
</dbReference>
<keyword evidence="7" id="KW-0238">DNA-binding</keyword>
<organism evidence="13 14">
    <name type="scientific">Hungatella hathewayi</name>
    <dbReference type="NCBI Taxonomy" id="154046"/>
    <lineage>
        <taxon>Bacteria</taxon>
        <taxon>Bacillati</taxon>
        <taxon>Bacillota</taxon>
        <taxon>Clostridia</taxon>
        <taxon>Lachnospirales</taxon>
        <taxon>Lachnospiraceae</taxon>
        <taxon>Hungatella</taxon>
    </lineage>
</organism>
<evidence type="ECO:0000256" key="7">
    <source>
        <dbReference type="ARBA" id="ARBA00023125"/>
    </source>
</evidence>
<evidence type="ECO:0000256" key="2">
    <source>
        <dbReference type="ARBA" id="ARBA00018672"/>
    </source>
</evidence>
<gene>
    <name evidence="13" type="ORF">ERS852407_01885</name>
</gene>
<evidence type="ECO:0000313" key="14">
    <source>
        <dbReference type="Proteomes" id="UP000095651"/>
    </source>
</evidence>
<dbReference type="GO" id="GO:0000160">
    <property type="term" value="P:phosphorelay signal transduction system"/>
    <property type="evidence" value="ECO:0007669"/>
    <property type="project" value="UniProtKB-KW"/>
</dbReference>
<evidence type="ECO:0000256" key="6">
    <source>
        <dbReference type="ARBA" id="ARBA00023015"/>
    </source>
</evidence>
<evidence type="ECO:0000256" key="4">
    <source>
        <dbReference type="ARBA" id="ARBA00022553"/>
    </source>
</evidence>
<dbReference type="PRINTS" id="PR00032">
    <property type="entry name" value="HTHARAC"/>
</dbReference>
<keyword evidence="4 10" id="KW-0597">Phosphoprotein</keyword>
<dbReference type="CDD" id="cd17536">
    <property type="entry name" value="REC_YesN-like"/>
    <property type="match status" value="1"/>
</dbReference>
<evidence type="ECO:0000256" key="8">
    <source>
        <dbReference type="ARBA" id="ARBA00023163"/>
    </source>
</evidence>
<dbReference type="PROSITE" id="PS01124">
    <property type="entry name" value="HTH_ARAC_FAMILY_2"/>
    <property type="match status" value="1"/>
</dbReference>
<evidence type="ECO:0000259" key="12">
    <source>
        <dbReference type="PROSITE" id="PS50110"/>
    </source>
</evidence>
<evidence type="ECO:0000256" key="3">
    <source>
        <dbReference type="ARBA" id="ARBA00022490"/>
    </source>
</evidence>
<dbReference type="Pfam" id="PF12833">
    <property type="entry name" value="HTH_18"/>
    <property type="match status" value="1"/>
</dbReference>
<dbReference type="Proteomes" id="UP000095651">
    <property type="component" value="Unassembled WGS sequence"/>
</dbReference>
<keyword evidence="3" id="KW-0963">Cytoplasm</keyword>
<dbReference type="InterPro" id="IPR011006">
    <property type="entry name" value="CheY-like_superfamily"/>
</dbReference>
<dbReference type="InterPro" id="IPR001789">
    <property type="entry name" value="Sig_transdc_resp-reg_receiver"/>
</dbReference>
<keyword evidence="8" id="KW-0804">Transcription</keyword>
<name>A0A174CDW5_9FIRM</name>
<evidence type="ECO:0000256" key="9">
    <source>
        <dbReference type="ARBA" id="ARBA00024867"/>
    </source>
</evidence>
<dbReference type="SMART" id="SM00448">
    <property type="entry name" value="REC"/>
    <property type="match status" value="1"/>
</dbReference>
<dbReference type="InterPro" id="IPR018060">
    <property type="entry name" value="HTH_AraC"/>
</dbReference>